<dbReference type="InterPro" id="IPR005162">
    <property type="entry name" value="Retrotrans_gag_dom"/>
</dbReference>
<evidence type="ECO:0000313" key="3">
    <source>
        <dbReference type="EMBL" id="KRY04713.1"/>
    </source>
</evidence>
<dbReference type="AlphaFoldDB" id="A0A0V0YWS3"/>
<proteinExistence type="predicted"/>
<feature type="domain" description="Retrotransposon gag" evidence="2">
    <location>
        <begin position="9"/>
        <end position="100"/>
    </location>
</feature>
<dbReference type="Proteomes" id="UP000054783">
    <property type="component" value="Unassembled WGS sequence"/>
</dbReference>
<name>A0A0V0YWS3_9BILA</name>
<protein>
    <recommendedName>
        <fullName evidence="2">Retrotransposon gag domain-containing protein</fullName>
    </recommendedName>
</protein>
<keyword evidence="1" id="KW-0812">Transmembrane</keyword>
<organism evidence="3 4">
    <name type="scientific">Trichinella patagoniensis</name>
    <dbReference type="NCBI Taxonomy" id="990121"/>
    <lineage>
        <taxon>Eukaryota</taxon>
        <taxon>Metazoa</taxon>
        <taxon>Ecdysozoa</taxon>
        <taxon>Nematoda</taxon>
        <taxon>Enoplea</taxon>
        <taxon>Dorylaimia</taxon>
        <taxon>Trichinellida</taxon>
        <taxon>Trichinellidae</taxon>
        <taxon>Trichinella</taxon>
    </lineage>
</organism>
<accession>A0A0V0YWS3</accession>
<feature type="non-terminal residue" evidence="3">
    <location>
        <position position="142"/>
    </location>
</feature>
<dbReference type="EMBL" id="JYDQ01001759">
    <property type="protein sequence ID" value="KRY04713.1"/>
    <property type="molecule type" value="Genomic_DNA"/>
</dbReference>
<sequence length="142" mass="17084">MPEDVIKNKVFPLSLKGKALTWFRLCDDMGSWNYKRLKLEFHQKFYPMHLVHRDRNYIYNFWPREGESIAQAWGGLSQCYIHAPIMSSQKKSWSRTFMLGFLVMIKPCLILLVLKTIEFRWDLLERIKCNSKYWELDEGKES</sequence>
<keyword evidence="4" id="KW-1185">Reference proteome</keyword>
<comment type="caution">
    <text evidence="3">The sequence shown here is derived from an EMBL/GenBank/DDBJ whole genome shotgun (WGS) entry which is preliminary data.</text>
</comment>
<keyword evidence="1" id="KW-0472">Membrane</keyword>
<reference evidence="3 4" key="1">
    <citation type="submission" date="2015-01" db="EMBL/GenBank/DDBJ databases">
        <title>Evolution of Trichinella species and genotypes.</title>
        <authorList>
            <person name="Korhonen P.K."/>
            <person name="Edoardo P."/>
            <person name="Giuseppe L.R."/>
            <person name="Gasser R.B."/>
        </authorList>
    </citation>
    <scope>NUCLEOTIDE SEQUENCE [LARGE SCALE GENOMIC DNA]</scope>
    <source>
        <strain evidence="3">ISS2496</strain>
    </source>
</reference>
<keyword evidence="1" id="KW-1133">Transmembrane helix</keyword>
<dbReference type="Pfam" id="PF03732">
    <property type="entry name" value="Retrotrans_gag"/>
    <property type="match status" value="1"/>
</dbReference>
<evidence type="ECO:0000259" key="2">
    <source>
        <dbReference type="Pfam" id="PF03732"/>
    </source>
</evidence>
<evidence type="ECO:0000313" key="4">
    <source>
        <dbReference type="Proteomes" id="UP000054783"/>
    </source>
</evidence>
<evidence type="ECO:0000256" key="1">
    <source>
        <dbReference type="SAM" id="Phobius"/>
    </source>
</evidence>
<gene>
    <name evidence="3" type="ORF">T12_14155</name>
</gene>
<feature type="transmembrane region" description="Helical" evidence="1">
    <location>
        <begin position="96"/>
        <end position="114"/>
    </location>
</feature>